<accession>A0AAD2H3J0</accession>
<dbReference type="InterPro" id="IPR044726">
    <property type="entry name" value="ABCC_6TM_D2"/>
</dbReference>
<keyword evidence="7 11" id="KW-1133">Transmembrane helix</keyword>
<dbReference type="Pfam" id="PF00005">
    <property type="entry name" value="ABC_tran"/>
    <property type="match status" value="2"/>
</dbReference>
<dbReference type="EMBL" id="CAVNYO010000138">
    <property type="protein sequence ID" value="CAK5268516.1"/>
    <property type="molecule type" value="Genomic_DNA"/>
</dbReference>
<comment type="subcellular location">
    <subcellularLocation>
        <location evidence="1">Membrane</location>
        <topology evidence="1">Multi-pass membrane protein</topology>
    </subcellularLocation>
</comment>
<dbReference type="CDD" id="cd18580">
    <property type="entry name" value="ABC_6TM_ABCC_D2"/>
    <property type="match status" value="1"/>
</dbReference>
<feature type="transmembrane region" description="Helical" evidence="11">
    <location>
        <begin position="914"/>
        <end position="936"/>
    </location>
</feature>
<dbReference type="InterPro" id="IPR003439">
    <property type="entry name" value="ABC_transporter-like_ATP-bd"/>
</dbReference>
<protein>
    <submittedName>
        <fullName evidence="14">Uncharacterized protein</fullName>
    </submittedName>
</protein>
<dbReference type="Proteomes" id="UP001295794">
    <property type="component" value="Unassembled WGS sequence"/>
</dbReference>
<keyword evidence="9" id="KW-0325">Glycoprotein</keyword>
<reference evidence="14" key="1">
    <citation type="submission" date="2023-11" db="EMBL/GenBank/DDBJ databases">
        <authorList>
            <person name="De Vega J J."/>
            <person name="De Vega J J."/>
        </authorList>
    </citation>
    <scope>NUCLEOTIDE SEQUENCE</scope>
</reference>
<keyword evidence="2" id="KW-0813">Transport</keyword>
<evidence type="ECO:0000256" key="10">
    <source>
        <dbReference type="SAM" id="MobiDB-lite"/>
    </source>
</evidence>
<dbReference type="SUPFAM" id="SSF52540">
    <property type="entry name" value="P-loop containing nucleoside triphosphate hydrolases"/>
    <property type="match status" value="2"/>
</dbReference>
<evidence type="ECO:0000313" key="15">
    <source>
        <dbReference type="Proteomes" id="UP001295794"/>
    </source>
</evidence>
<organism evidence="14 15">
    <name type="scientific">Mycena citricolor</name>
    <dbReference type="NCBI Taxonomy" id="2018698"/>
    <lineage>
        <taxon>Eukaryota</taxon>
        <taxon>Fungi</taxon>
        <taxon>Dikarya</taxon>
        <taxon>Basidiomycota</taxon>
        <taxon>Agaricomycotina</taxon>
        <taxon>Agaricomycetes</taxon>
        <taxon>Agaricomycetidae</taxon>
        <taxon>Agaricales</taxon>
        <taxon>Marasmiineae</taxon>
        <taxon>Mycenaceae</taxon>
        <taxon>Mycena</taxon>
    </lineage>
</organism>
<proteinExistence type="predicted"/>
<evidence type="ECO:0000256" key="4">
    <source>
        <dbReference type="ARBA" id="ARBA00022737"/>
    </source>
</evidence>
<feature type="domain" description="ABC transmembrane type-1" evidence="13">
    <location>
        <begin position="660"/>
        <end position="938"/>
    </location>
</feature>
<keyword evidence="3 11" id="KW-0812">Transmembrane</keyword>
<keyword evidence="15" id="KW-1185">Reference proteome</keyword>
<dbReference type="GO" id="GO:0000329">
    <property type="term" value="C:fungal-type vacuole membrane"/>
    <property type="evidence" value="ECO:0007669"/>
    <property type="project" value="TreeGrafter"/>
</dbReference>
<dbReference type="FunFam" id="1.20.1560.10:FF:000013">
    <property type="entry name" value="ABC transporter C family member 2"/>
    <property type="match status" value="1"/>
</dbReference>
<dbReference type="InterPro" id="IPR011527">
    <property type="entry name" value="ABC1_TM_dom"/>
</dbReference>
<dbReference type="PANTHER" id="PTHR24223:SF353">
    <property type="entry name" value="ABC TRANSPORTER ATP-BINDING PROTEIN_PERMEASE VMR1-RELATED"/>
    <property type="match status" value="1"/>
</dbReference>
<evidence type="ECO:0000256" key="5">
    <source>
        <dbReference type="ARBA" id="ARBA00022741"/>
    </source>
</evidence>
<feature type="transmembrane region" description="Helical" evidence="11">
    <location>
        <begin position="873"/>
        <end position="902"/>
    </location>
</feature>
<dbReference type="SUPFAM" id="SSF90123">
    <property type="entry name" value="ABC transporter transmembrane region"/>
    <property type="match status" value="2"/>
</dbReference>
<feature type="transmembrane region" description="Helical" evidence="11">
    <location>
        <begin position="656"/>
        <end position="675"/>
    </location>
</feature>
<dbReference type="InterPro" id="IPR003593">
    <property type="entry name" value="AAA+_ATPase"/>
</dbReference>
<feature type="transmembrane region" description="Helical" evidence="11">
    <location>
        <begin position="38"/>
        <end position="61"/>
    </location>
</feature>
<evidence type="ECO:0000256" key="1">
    <source>
        <dbReference type="ARBA" id="ARBA00004141"/>
    </source>
</evidence>
<dbReference type="PROSITE" id="PS50929">
    <property type="entry name" value="ABC_TM1F"/>
    <property type="match status" value="2"/>
</dbReference>
<keyword evidence="5" id="KW-0547">Nucleotide-binding</keyword>
<evidence type="ECO:0000259" key="12">
    <source>
        <dbReference type="PROSITE" id="PS50893"/>
    </source>
</evidence>
<feature type="domain" description="ABC transporter" evidence="12">
    <location>
        <begin position="335"/>
        <end position="589"/>
    </location>
</feature>
<evidence type="ECO:0000256" key="9">
    <source>
        <dbReference type="ARBA" id="ARBA00023180"/>
    </source>
</evidence>
<evidence type="ECO:0000256" key="3">
    <source>
        <dbReference type="ARBA" id="ARBA00022692"/>
    </source>
</evidence>
<feature type="region of interest" description="Disordered" evidence="10">
    <location>
        <begin position="597"/>
        <end position="618"/>
    </location>
</feature>
<sequence>MLGLSLWTGSLFYLPPIFLKQIIVYLETDRQRENVRWGLLWVFAFLLSTILLYIVTGQVWFLSTVTMQNEVKIQLSTALYAKTLIRKDIASSSAAASPDVAKDEADSDDKANDAFSSKAQIMTLMTTDVDRIARLTEHLFFVFDVPIELTVGTIFLYQLLGTSAFWGLAVALLCLPLNHIAGKVVSHAQDNLMKARDERVALMNEVLGGIRMLKFMAWERSFEKRVMKIRARELHYQWLNYAIQALLSGLWALAPIVITLAAFYHFAIVRGEQLTPSIAFTSIIVFYEFKYVLAAIPETLIVILQTVVSIRRVRKYLGTKEVTKVSPLEEQPREIKLVNCTVTWPAQASMSAASTPRQQFLLMDLNLEFPRGELTLICGKLGAGKTLLLLGLLGEAGVLAGSLVCPRSPPDALARYAEVDGEWLVEGLCGYVPQTAWLQNATIRDNILFNLPYDEARYKATLEACALTTDLQILEDGDQSEIGERGVNLSGGPKARVSLARAVYSRASILLLDDVLSAVDAHTAHHLYNSCLRGELMRGRTLLLVSHHVQLCAPGAAYVVALDNGTVKYAGDRDTFRSSGVMGSLVQSAAHEVDGVDGAADATKSDSELERTTVGQEKAAEEKKAAPRKFLEEERRATGRVAWSVWMSYIAAAGSWWYWLLFVVLFAVSAMAPVLENGWLGYWSSGKDQDIHGTGYFIGIYAAVFVFGLVFTVLGFFVLYYGGIHASQVLYKKLLSTVLFAQIRFHDTVPRGALLNRFGRDIEEIDSTLPTNIGQTVSFFLATVTTLGTLSVVGGPAFILPMCVVLWLSYQIAKIYGQTSRDLRRLDSVTRSPVYSMYSETIAGVSVLRAFGAGSKFLRQMLRALDTNANPSFWSLGVGYWLTIRLTSFASIFTTLIALVAVLTPGISAPLAGFAFSFSYTSTSTLLILVQSFVALEQAMVGLERVHEYSALLPEGEEFLEPRPEPDWPAEGAIECKDLVIRYAPELPAVLKEVSFEVKPGEKVGVLGRTGSGKSTLALSLFRFVNPSEGTIIVDGVDITKIGLTDLRSRLTIIPQDPTILSGTLRSTLDVFEEYEDKDIFEALRRVHLIPPADDGADSVTPDSESEINANVFKNLDSPVSEGGDNFSTGEKQLLCMARAILKRSKVLVMDEATASVDYATDELIGKTIREEFAGSTILTIAHRLRTVIDYDRILLLDKGQVLEFDAPATLLANSDSSFYKLCQATGKNEFKVLLEMAGIKK</sequence>
<name>A0AAD2H3J0_9AGAR</name>
<evidence type="ECO:0000256" key="6">
    <source>
        <dbReference type="ARBA" id="ARBA00022840"/>
    </source>
</evidence>
<dbReference type="Pfam" id="PF00664">
    <property type="entry name" value="ABC_membrane"/>
    <property type="match status" value="2"/>
</dbReference>
<feature type="transmembrane region" description="Helical" evidence="11">
    <location>
        <begin position="779"/>
        <end position="812"/>
    </location>
</feature>
<dbReference type="PANTHER" id="PTHR24223">
    <property type="entry name" value="ATP-BINDING CASSETTE SUB-FAMILY C"/>
    <property type="match status" value="1"/>
</dbReference>
<evidence type="ECO:0000256" key="11">
    <source>
        <dbReference type="SAM" id="Phobius"/>
    </source>
</evidence>
<keyword evidence="6" id="KW-0067">ATP-binding</keyword>
<dbReference type="FunFam" id="3.40.50.300:FF:001354">
    <property type="entry name" value="ATP-binding cassette (ABC) transporter, putative"/>
    <property type="match status" value="1"/>
</dbReference>
<dbReference type="InterPro" id="IPR027417">
    <property type="entry name" value="P-loop_NTPase"/>
</dbReference>
<feature type="domain" description="ABC transporter" evidence="12">
    <location>
        <begin position="974"/>
        <end position="1224"/>
    </location>
</feature>
<keyword evidence="4" id="KW-0677">Repeat</keyword>
<dbReference type="GO" id="GO:0005524">
    <property type="term" value="F:ATP binding"/>
    <property type="evidence" value="ECO:0007669"/>
    <property type="project" value="UniProtKB-KW"/>
</dbReference>
<gene>
    <name evidence="14" type="ORF">MYCIT1_LOCUS11744</name>
</gene>
<feature type="transmembrane region" description="Helical" evidence="11">
    <location>
        <begin position="238"/>
        <end position="269"/>
    </location>
</feature>
<dbReference type="InterPro" id="IPR050173">
    <property type="entry name" value="ABC_transporter_C-like"/>
</dbReference>
<evidence type="ECO:0000256" key="7">
    <source>
        <dbReference type="ARBA" id="ARBA00022989"/>
    </source>
</evidence>
<feature type="transmembrane region" description="Helical" evidence="11">
    <location>
        <begin position="164"/>
        <end position="181"/>
    </location>
</feature>
<evidence type="ECO:0000313" key="14">
    <source>
        <dbReference type="EMBL" id="CAK5268516.1"/>
    </source>
</evidence>
<dbReference type="CDD" id="cd18596">
    <property type="entry name" value="ABC_6TM_VMR1_D1_like"/>
    <property type="match status" value="1"/>
</dbReference>
<dbReference type="SMART" id="SM00382">
    <property type="entry name" value="AAA"/>
    <property type="match status" value="2"/>
</dbReference>
<evidence type="ECO:0000259" key="13">
    <source>
        <dbReference type="PROSITE" id="PS50929"/>
    </source>
</evidence>
<keyword evidence="8 11" id="KW-0472">Membrane</keyword>
<dbReference type="CDD" id="cd03244">
    <property type="entry name" value="ABCC_MRP_domain2"/>
    <property type="match status" value="1"/>
</dbReference>
<evidence type="ECO:0000256" key="2">
    <source>
        <dbReference type="ARBA" id="ARBA00022448"/>
    </source>
</evidence>
<dbReference type="PROSITE" id="PS50893">
    <property type="entry name" value="ABC_TRANSPORTER_2"/>
    <property type="match status" value="2"/>
</dbReference>
<dbReference type="Gene3D" id="1.20.1560.10">
    <property type="entry name" value="ABC transporter type 1, transmembrane domain"/>
    <property type="match status" value="2"/>
</dbReference>
<feature type="transmembrane region" description="Helical" evidence="11">
    <location>
        <begin position="695"/>
        <end position="722"/>
    </location>
</feature>
<dbReference type="InterPro" id="IPR036640">
    <property type="entry name" value="ABC1_TM_sf"/>
</dbReference>
<comment type="caution">
    <text evidence="14">The sequence shown here is derived from an EMBL/GenBank/DDBJ whole genome shotgun (WGS) entry which is preliminary data.</text>
</comment>
<dbReference type="GO" id="GO:0016887">
    <property type="term" value="F:ATP hydrolysis activity"/>
    <property type="evidence" value="ECO:0007669"/>
    <property type="project" value="InterPro"/>
</dbReference>
<feature type="transmembrane region" description="Helical" evidence="11">
    <location>
        <begin position="289"/>
        <end position="310"/>
    </location>
</feature>
<dbReference type="FunFam" id="3.40.50.300:FF:000825">
    <property type="entry name" value="ABC bile acid transporter"/>
    <property type="match status" value="1"/>
</dbReference>
<evidence type="ECO:0000256" key="8">
    <source>
        <dbReference type="ARBA" id="ARBA00023136"/>
    </source>
</evidence>
<dbReference type="Gene3D" id="3.40.50.300">
    <property type="entry name" value="P-loop containing nucleotide triphosphate hydrolases"/>
    <property type="match status" value="2"/>
</dbReference>
<dbReference type="AlphaFoldDB" id="A0AAD2H3J0"/>
<dbReference type="CDD" id="cd03250">
    <property type="entry name" value="ABCC_MRP_domain1"/>
    <property type="match status" value="1"/>
</dbReference>
<feature type="domain" description="ABC transmembrane type-1" evidence="13">
    <location>
        <begin position="1"/>
        <end position="305"/>
    </location>
</feature>
<feature type="transmembrane region" description="Helical" evidence="11">
    <location>
        <begin position="6"/>
        <end position="26"/>
    </location>
</feature>
<dbReference type="GO" id="GO:0140359">
    <property type="term" value="F:ABC-type transporter activity"/>
    <property type="evidence" value="ECO:0007669"/>
    <property type="project" value="InterPro"/>
</dbReference>